<evidence type="ECO:0000256" key="1">
    <source>
        <dbReference type="ARBA" id="ARBA00001938"/>
    </source>
</evidence>
<keyword evidence="6" id="KW-1185">Reference proteome</keyword>
<dbReference type="Gene3D" id="3.30.559.10">
    <property type="entry name" value="Chloramphenicol acetyltransferase-like domain"/>
    <property type="match status" value="1"/>
</dbReference>
<proteinExistence type="predicted"/>
<gene>
    <name evidence="5" type="ORF">FHX53_001797</name>
</gene>
<feature type="domain" description="2-oxoacid dehydrogenase acyltransferase catalytic" evidence="4">
    <location>
        <begin position="11"/>
        <end position="222"/>
    </location>
</feature>
<dbReference type="RefSeq" id="WP_182490999.1">
    <property type="nucleotide sequence ID" value="NZ_BAAAOV010000016.1"/>
</dbReference>
<dbReference type="Proteomes" id="UP000585905">
    <property type="component" value="Unassembled WGS sequence"/>
</dbReference>
<dbReference type="GO" id="GO:0005737">
    <property type="term" value="C:cytoplasm"/>
    <property type="evidence" value="ECO:0007669"/>
    <property type="project" value="TreeGrafter"/>
</dbReference>
<comment type="caution">
    <text evidence="5">The sequence shown here is derived from an EMBL/GenBank/DDBJ whole genome shotgun (WGS) entry which is preliminary data.</text>
</comment>
<dbReference type="GO" id="GO:0004742">
    <property type="term" value="F:dihydrolipoyllysine-residue acetyltransferase activity"/>
    <property type="evidence" value="ECO:0007669"/>
    <property type="project" value="UniProtKB-EC"/>
</dbReference>
<name>A0A839EEZ7_9MICO</name>
<evidence type="ECO:0000256" key="2">
    <source>
        <dbReference type="ARBA" id="ARBA00022679"/>
    </source>
</evidence>
<dbReference type="InterPro" id="IPR023213">
    <property type="entry name" value="CAT-like_dom_sf"/>
</dbReference>
<reference evidence="5 6" key="1">
    <citation type="submission" date="2020-07" db="EMBL/GenBank/DDBJ databases">
        <title>Sequencing the genomes of 1000 actinobacteria strains.</title>
        <authorList>
            <person name="Klenk H.-P."/>
        </authorList>
    </citation>
    <scope>NUCLEOTIDE SEQUENCE [LARGE SCALE GENOMIC DNA]</scope>
    <source>
        <strain evidence="5 6">DSM 19663</strain>
    </source>
</reference>
<dbReference type="Pfam" id="PF00198">
    <property type="entry name" value="2-oxoacid_dh"/>
    <property type="match status" value="1"/>
</dbReference>
<dbReference type="EC" id="2.3.1.12" evidence="5"/>
<dbReference type="SUPFAM" id="SSF52777">
    <property type="entry name" value="CoA-dependent acyltransferases"/>
    <property type="match status" value="1"/>
</dbReference>
<sequence>MSAAVEFEEGVTTPLTGIRRTAARHMVKAWAAPVFHLTVEVDMGEAARVKEISPGATVTDVLVRAAARALVAVPEVNVLVGEDAVVAFARANVGIAVATGKGLMVPVVHGADALSIDEIAARRSEIVGRAREGALTRDDITGGTFTISNLGMMGVARFDAIVNVPQAAILAVGATTDRYVLRDGEAQWRPIADLTLTCDHRALDGATGARFLNALAVELSAPLG</sequence>
<accession>A0A839EEZ7</accession>
<evidence type="ECO:0000259" key="4">
    <source>
        <dbReference type="Pfam" id="PF00198"/>
    </source>
</evidence>
<organism evidence="5 6">
    <name type="scientific">Microcella alkalica</name>
    <dbReference type="NCBI Taxonomy" id="355930"/>
    <lineage>
        <taxon>Bacteria</taxon>
        <taxon>Bacillati</taxon>
        <taxon>Actinomycetota</taxon>
        <taxon>Actinomycetes</taxon>
        <taxon>Micrococcales</taxon>
        <taxon>Microbacteriaceae</taxon>
        <taxon>Microcella</taxon>
    </lineage>
</organism>
<comment type="cofactor">
    <cofactor evidence="1">
        <name>(R)-lipoate</name>
        <dbReference type="ChEBI" id="CHEBI:83088"/>
    </cofactor>
</comment>
<keyword evidence="2 5" id="KW-0808">Transferase</keyword>
<dbReference type="InterPro" id="IPR001078">
    <property type="entry name" value="2-oxoacid_DH_actylTfrase"/>
</dbReference>
<keyword evidence="5" id="KW-0670">Pyruvate</keyword>
<dbReference type="PANTHER" id="PTHR43178:SF5">
    <property type="entry name" value="LIPOAMIDE ACYLTRANSFERASE COMPONENT OF BRANCHED-CHAIN ALPHA-KETO ACID DEHYDROGENASE COMPLEX, MITOCHONDRIAL"/>
    <property type="match status" value="1"/>
</dbReference>
<dbReference type="EMBL" id="JACGWX010000004">
    <property type="protein sequence ID" value="MBA8848198.1"/>
    <property type="molecule type" value="Genomic_DNA"/>
</dbReference>
<protein>
    <submittedName>
        <fullName evidence="5">Pyruvate dehydrogenase E2 component (Dihydrolipoamide acetyltransferase)</fullName>
        <ecNumber evidence="5">2.3.1.12</ecNumber>
    </submittedName>
</protein>
<evidence type="ECO:0000256" key="3">
    <source>
        <dbReference type="ARBA" id="ARBA00023315"/>
    </source>
</evidence>
<dbReference type="PANTHER" id="PTHR43178">
    <property type="entry name" value="DIHYDROLIPOAMIDE ACETYLTRANSFERASE COMPONENT OF PYRUVATE DEHYDROGENASE COMPLEX"/>
    <property type="match status" value="1"/>
</dbReference>
<dbReference type="InterPro" id="IPR050743">
    <property type="entry name" value="2-oxoacid_DH_E2_comp"/>
</dbReference>
<dbReference type="AlphaFoldDB" id="A0A839EEZ7"/>
<keyword evidence="3 5" id="KW-0012">Acyltransferase</keyword>
<dbReference type="GO" id="GO:0031405">
    <property type="term" value="F:lipoic acid binding"/>
    <property type="evidence" value="ECO:0007669"/>
    <property type="project" value="TreeGrafter"/>
</dbReference>
<evidence type="ECO:0000313" key="6">
    <source>
        <dbReference type="Proteomes" id="UP000585905"/>
    </source>
</evidence>
<evidence type="ECO:0000313" key="5">
    <source>
        <dbReference type="EMBL" id="MBA8848198.1"/>
    </source>
</evidence>